<sequence length="117" mass="13435">MYYKLDGRRAVPCESVVQWSAWFAVADRRVAETWIDDILISTVFLGLDHNFFPGADPALFETMVFAEDTTHQMRRYFIWEESEAGHAEMVALIRAEMEAAQISAAEALIQVYERVKS</sequence>
<organism evidence="1 2">
    <name type="scientific">Xanthomonas translucens pv. translucens DSM 18974</name>
    <dbReference type="NCBI Taxonomy" id="1261556"/>
    <lineage>
        <taxon>Bacteria</taxon>
        <taxon>Pseudomonadati</taxon>
        <taxon>Pseudomonadota</taxon>
        <taxon>Gammaproteobacteria</taxon>
        <taxon>Lysobacterales</taxon>
        <taxon>Lysobacteraceae</taxon>
        <taxon>Xanthomonas</taxon>
        <taxon>Xanthomonas translucens group</taxon>
    </lineage>
</organism>
<dbReference type="RefSeq" id="WP_003474271.1">
    <property type="nucleotide sequence ID" value="NZ_LT604072.1"/>
</dbReference>
<dbReference type="AlphaFoldDB" id="A0A1C3TND2"/>
<evidence type="ECO:0000313" key="2">
    <source>
        <dbReference type="Proteomes" id="UP000093071"/>
    </source>
</evidence>
<proteinExistence type="predicted"/>
<dbReference type="EMBL" id="LT604072">
    <property type="protein sequence ID" value="SCB04741.1"/>
    <property type="molecule type" value="Genomic_DNA"/>
</dbReference>
<dbReference type="Proteomes" id="UP000093071">
    <property type="component" value="Chromosome I"/>
</dbReference>
<dbReference type="PATRIC" id="fig|1261556.5.peg.2080"/>
<gene>
    <name evidence="1" type="ORF">BN444_00237</name>
</gene>
<name>A0A1C3TND2_XANCT</name>
<reference evidence="2" key="1">
    <citation type="submission" date="2016-07" db="EMBL/GenBank/DDBJ databases">
        <authorList>
            <person name="Jaenicke Sebastian"/>
        </authorList>
    </citation>
    <scope>NUCLEOTIDE SEQUENCE [LARGE SCALE GENOMIC DNA]</scope>
</reference>
<protein>
    <submittedName>
        <fullName evidence="1">Uncharacterized protein</fullName>
    </submittedName>
</protein>
<evidence type="ECO:0000313" key="1">
    <source>
        <dbReference type="EMBL" id="SCB04741.1"/>
    </source>
</evidence>
<accession>A0A1C3TND2</accession>